<evidence type="ECO:0000313" key="3">
    <source>
        <dbReference type="Proteomes" id="UP000472265"/>
    </source>
</evidence>
<reference evidence="2" key="3">
    <citation type="submission" date="2025-09" db="UniProtKB">
        <authorList>
            <consortium name="Ensembl"/>
        </authorList>
    </citation>
    <scope>IDENTIFICATION</scope>
</reference>
<proteinExistence type="predicted"/>
<dbReference type="InParanoid" id="A0A671XCI0"/>
<reference evidence="2" key="1">
    <citation type="submission" date="2021-04" db="EMBL/GenBank/DDBJ databases">
        <authorList>
            <consortium name="Wellcome Sanger Institute Data Sharing"/>
        </authorList>
    </citation>
    <scope>NUCLEOTIDE SEQUENCE [LARGE SCALE GENOMIC DNA]</scope>
</reference>
<dbReference type="PANTHER" id="PTHR28604">
    <property type="match status" value="1"/>
</dbReference>
<dbReference type="GeneTree" id="ENSGT00940000179303"/>
<name>A0A671XCI0_SPAAU</name>
<protein>
    <recommendedName>
        <fullName evidence="1">DUF4587 domain-containing protein</fullName>
    </recommendedName>
</protein>
<keyword evidence="3" id="KW-1185">Reference proteome</keyword>
<dbReference type="Proteomes" id="UP000472265">
    <property type="component" value="Chromosome 23"/>
</dbReference>
<dbReference type="Ensembl" id="ENSSAUT00010051349.1">
    <property type="protein sequence ID" value="ENSSAUP00010048818.1"/>
    <property type="gene ID" value="ENSSAUG00010020350.1"/>
</dbReference>
<sequence>MAWITCTSVKATLMPKGTNRFWSNICCQPDKVFFTNIPAYNDKQHSADVRTGWLRNLVELMMIQNVQMHQIIMNNMTMSALNSFGYSSPLSENEPDPEVYHHYYQPAPDLLYPAWLLPQATLIYQDPNTPPSSPPHRDR</sequence>
<evidence type="ECO:0000313" key="2">
    <source>
        <dbReference type="Ensembl" id="ENSSAUP00010048818.1"/>
    </source>
</evidence>
<feature type="domain" description="DUF4587" evidence="1">
    <location>
        <begin position="56"/>
        <end position="88"/>
    </location>
</feature>
<dbReference type="AlphaFoldDB" id="A0A671XCI0"/>
<dbReference type="Pfam" id="PF15248">
    <property type="entry name" value="DUF4587"/>
    <property type="match status" value="1"/>
</dbReference>
<dbReference type="PANTHER" id="PTHR28604:SF1">
    <property type="entry name" value="PROLINE-RICH PROTEIN 29"/>
    <property type="match status" value="1"/>
</dbReference>
<dbReference type="InterPro" id="IPR038915">
    <property type="entry name" value="PRR29-like"/>
</dbReference>
<evidence type="ECO:0000259" key="1">
    <source>
        <dbReference type="Pfam" id="PF15248"/>
    </source>
</evidence>
<organism evidence="2 3">
    <name type="scientific">Sparus aurata</name>
    <name type="common">Gilthead sea bream</name>
    <dbReference type="NCBI Taxonomy" id="8175"/>
    <lineage>
        <taxon>Eukaryota</taxon>
        <taxon>Metazoa</taxon>
        <taxon>Chordata</taxon>
        <taxon>Craniata</taxon>
        <taxon>Vertebrata</taxon>
        <taxon>Euteleostomi</taxon>
        <taxon>Actinopterygii</taxon>
        <taxon>Neopterygii</taxon>
        <taxon>Teleostei</taxon>
        <taxon>Neoteleostei</taxon>
        <taxon>Acanthomorphata</taxon>
        <taxon>Eupercaria</taxon>
        <taxon>Spariformes</taxon>
        <taxon>Sparidae</taxon>
        <taxon>Sparus</taxon>
    </lineage>
</organism>
<dbReference type="InterPro" id="IPR027904">
    <property type="entry name" value="DUF4587"/>
</dbReference>
<accession>A0A671XCI0</accession>
<reference evidence="2" key="2">
    <citation type="submission" date="2025-08" db="UniProtKB">
        <authorList>
            <consortium name="Ensembl"/>
        </authorList>
    </citation>
    <scope>IDENTIFICATION</scope>
</reference>